<proteinExistence type="predicted"/>
<dbReference type="SMART" id="SM00388">
    <property type="entry name" value="HisKA"/>
    <property type="match status" value="1"/>
</dbReference>
<accession>A0ABW6WQG1</accession>
<dbReference type="CDD" id="cd00075">
    <property type="entry name" value="HATPase"/>
    <property type="match status" value="1"/>
</dbReference>
<dbReference type="Gene3D" id="1.10.287.130">
    <property type="match status" value="1"/>
</dbReference>
<evidence type="ECO:0000256" key="10">
    <source>
        <dbReference type="ARBA" id="ARBA00023136"/>
    </source>
</evidence>
<evidence type="ECO:0000256" key="11">
    <source>
        <dbReference type="SAM" id="Phobius"/>
    </source>
</evidence>
<evidence type="ECO:0000256" key="2">
    <source>
        <dbReference type="ARBA" id="ARBA00004236"/>
    </source>
</evidence>
<dbReference type="Gene3D" id="3.30.565.10">
    <property type="entry name" value="Histidine kinase-like ATPase, C-terminal domain"/>
    <property type="match status" value="1"/>
</dbReference>
<comment type="subcellular location">
    <subcellularLocation>
        <location evidence="2">Cell membrane</location>
    </subcellularLocation>
</comment>
<keyword evidence="4" id="KW-0597">Phosphoprotein</keyword>
<evidence type="ECO:0000256" key="9">
    <source>
        <dbReference type="ARBA" id="ARBA00023012"/>
    </source>
</evidence>
<dbReference type="Proteomes" id="UP001602245">
    <property type="component" value="Unassembled WGS sequence"/>
</dbReference>
<comment type="caution">
    <text evidence="14">The sequence shown here is derived from an EMBL/GenBank/DDBJ whole genome shotgun (WGS) entry which is preliminary data.</text>
</comment>
<evidence type="ECO:0000259" key="13">
    <source>
        <dbReference type="PROSITE" id="PS50885"/>
    </source>
</evidence>
<dbReference type="InterPro" id="IPR004358">
    <property type="entry name" value="Sig_transdc_His_kin-like_C"/>
</dbReference>
<dbReference type="Pfam" id="PF02518">
    <property type="entry name" value="HATPase_c"/>
    <property type="match status" value="1"/>
</dbReference>
<dbReference type="InterPro" id="IPR050428">
    <property type="entry name" value="TCS_sensor_his_kinase"/>
</dbReference>
<evidence type="ECO:0000313" key="14">
    <source>
        <dbReference type="EMBL" id="MFF5295293.1"/>
    </source>
</evidence>
<evidence type="ECO:0000256" key="5">
    <source>
        <dbReference type="ARBA" id="ARBA00022679"/>
    </source>
</evidence>
<organism evidence="14 15">
    <name type="scientific">Paractinoplanes globisporus</name>
    <dbReference type="NCBI Taxonomy" id="113565"/>
    <lineage>
        <taxon>Bacteria</taxon>
        <taxon>Bacillati</taxon>
        <taxon>Actinomycetota</taxon>
        <taxon>Actinomycetes</taxon>
        <taxon>Micromonosporales</taxon>
        <taxon>Micromonosporaceae</taxon>
        <taxon>Paractinoplanes</taxon>
    </lineage>
</organism>
<dbReference type="GO" id="GO:0016301">
    <property type="term" value="F:kinase activity"/>
    <property type="evidence" value="ECO:0007669"/>
    <property type="project" value="UniProtKB-KW"/>
</dbReference>
<dbReference type="EC" id="2.7.13.3" evidence="3"/>
<evidence type="ECO:0000256" key="4">
    <source>
        <dbReference type="ARBA" id="ARBA00022553"/>
    </source>
</evidence>
<dbReference type="SUPFAM" id="SSF55874">
    <property type="entry name" value="ATPase domain of HSP90 chaperone/DNA topoisomerase II/histidine kinase"/>
    <property type="match status" value="1"/>
</dbReference>
<feature type="transmembrane region" description="Helical" evidence="11">
    <location>
        <begin position="12"/>
        <end position="34"/>
    </location>
</feature>
<dbReference type="PROSITE" id="PS50109">
    <property type="entry name" value="HIS_KIN"/>
    <property type="match status" value="1"/>
</dbReference>
<evidence type="ECO:0000259" key="12">
    <source>
        <dbReference type="PROSITE" id="PS50109"/>
    </source>
</evidence>
<feature type="domain" description="HAMP" evidence="13">
    <location>
        <begin position="109"/>
        <end position="162"/>
    </location>
</feature>
<dbReference type="SMART" id="SM00387">
    <property type="entry name" value="HATPase_c"/>
    <property type="match status" value="1"/>
</dbReference>
<dbReference type="EMBL" id="JBIAZU010000007">
    <property type="protein sequence ID" value="MFF5295293.1"/>
    <property type="molecule type" value="Genomic_DNA"/>
</dbReference>
<comment type="catalytic activity">
    <reaction evidence="1">
        <text>ATP + protein L-histidine = ADP + protein N-phospho-L-histidine.</text>
        <dbReference type="EC" id="2.7.13.3"/>
    </reaction>
</comment>
<keyword evidence="8 11" id="KW-1133">Transmembrane helix</keyword>
<feature type="domain" description="Histidine kinase" evidence="12">
    <location>
        <begin position="170"/>
        <end position="383"/>
    </location>
</feature>
<dbReference type="InterPro" id="IPR005467">
    <property type="entry name" value="His_kinase_dom"/>
</dbReference>
<keyword evidence="15" id="KW-1185">Reference proteome</keyword>
<dbReference type="PANTHER" id="PTHR45436">
    <property type="entry name" value="SENSOR HISTIDINE KINASE YKOH"/>
    <property type="match status" value="1"/>
</dbReference>
<feature type="transmembrane region" description="Helical" evidence="11">
    <location>
        <begin position="85"/>
        <end position="108"/>
    </location>
</feature>
<evidence type="ECO:0000256" key="7">
    <source>
        <dbReference type="ARBA" id="ARBA00022777"/>
    </source>
</evidence>
<dbReference type="SUPFAM" id="SSF47384">
    <property type="entry name" value="Homodimeric domain of signal transducing histidine kinase"/>
    <property type="match status" value="1"/>
</dbReference>
<dbReference type="RefSeq" id="WP_020510988.1">
    <property type="nucleotide sequence ID" value="NZ_JBIAZU010000007.1"/>
</dbReference>
<dbReference type="PANTHER" id="PTHR45436:SF5">
    <property type="entry name" value="SENSOR HISTIDINE KINASE TRCS"/>
    <property type="match status" value="1"/>
</dbReference>
<evidence type="ECO:0000256" key="3">
    <source>
        <dbReference type="ARBA" id="ARBA00012438"/>
    </source>
</evidence>
<evidence type="ECO:0000256" key="8">
    <source>
        <dbReference type="ARBA" id="ARBA00022989"/>
    </source>
</evidence>
<keyword evidence="6 11" id="KW-0812">Transmembrane</keyword>
<dbReference type="SMART" id="SM00304">
    <property type="entry name" value="HAMP"/>
    <property type="match status" value="1"/>
</dbReference>
<reference evidence="14 15" key="1">
    <citation type="submission" date="2024-10" db="EMBL/GenBank/DDBJ databases">
        <title>The Natural Products Discovery Center: Release of the First 8490 Sequenced Strains for Exploring Actinobacteria Biosynthetic Diversity.</title>
        <authorList>
            <person name="Kalkreuter E."/>
            <person name="Kautsar S.A."/>
            <person name="Yang D."/>
            <person name="Bader C.D."/>
            <person name="Teijaro C.N."/>
            <person name="Fluegel L."/>
            <person name="Davis C.M."/>
            <person name="Simpson J.R."/>
            <person name="Lauterbach L."/>
            <person name="Steele A.D."/>
            <person name="Gui C."/>
            <person name="Meng S."/>
            <person name="Li G."/>
            <person name="Viehrig K."/>
            <person name="Ye F."/>
            <person name="Su P."/>
            <person name="Kiefer A.F."/>
            <person name="Nichols A."/>
            <person name="Cepeda A.J."/>
            <person name="Yan W."/>
            <person name="Fan B."/>
            <person name="Jiang Y."/>
            <person name="Adhikari A."/>
            <person name="Zheng C.-J."/>
            <person name="Schuster L."/>
            <person name="Cowan T.M."/>
            <person name="Smanski M.J."/>
            <person name="Chevrette M.G."/>
            <person name="De Carvalho L.P.S."/>
            <person name="Shen B."/>
        </authorList>
    </citation>
    <scope>NUCLEOTIDE SEQUENCE [LARGE SCALE GENOMIC DNA]</scope>
    <source>
        <strain evidence="14 15">NPDC000087</strain>
    </source>
</reference>
<dbReference type="InterPro" id="IPR036890">
    <property type="entry name" value="HATPase_C_sf"/>
</dbReference>
<dbReference type="InterPro" id="IPR036097">
    <property type="entry name" value="HisK_dim/P_sf"/>
</dbReference>
<dbReference type="PRINTS" id="PR00344">
    <property type="entry name" value="BCTRLSENSOR"/>
</dbReference>
<dbReference type="CDD" id="cd00082">
    <property type="entry name" value="HisKA"/>
    <property type="match status" value="1"/>
</dbReference>
<dbReference type="SUPFAM" id="SSF158472">
    <property type="entry name" value="HAMP domain-like"/>
    <property type="match status" value="1"/>
</dbReference>
<dbReference type="InterPro" id="IPR003594">
    <property type="entry name" value="HATPase_dom"/>
</dbReference>
<sequence length="402" mass="43606">MRVPSRVRARLTLLYSGLFAISGAALLTITYLLLAHTKRNVVLRNMSEFSGSATPRPLPSATLDDIAERARVEAERQHQETLHALLTYSGVALAITTVLALVLGWLMAGRILHPLRTMIATIQRISARNVHDRLAATGPRDELRDLSDTVDGLLQRLETALDAHKRFVANAAHELRTPLTLEHALIEETLTDRTATLPQYRALVERLLELRQQQAEMLESLLTLAGSERELAQREHVDLSEIADRTVTAYRMAAIHEGVRLDARIDPAWATGDPALVERLVANLVDNAIGYNVPGGSVEVVTGVRDGHAVLTVTNTGQPIPPERIDDLFEPFQRLDRTAGRAGHHGLGLSIVRAIVAAHDAALEATPGPAGGLRVEVTFAGVRELVASMAEGGVAGESLAEH</sequence>
<dbReference type="InterPro" id="IPR003661">
    <property type="entry name" value="HisK_dim/P_dom"/>
</dbReference>
<keyword evidence="5" id="KW-0808">Transferase</keyword>
<dbReference type="Pfam" id="PF00672">
    <property type="entry name" value="HAMP"/>
    <property type="match status" value="1"/>
</dbReference>
<dbReference type="Pfam" id="PF00512">
    <property type="entry name" value="HisKA"/>
    <property type="match status" value="1"/>
</dbReference>
<keyword evidence="10 11" id="KW-0472">Membrane</keyword>
<evidence type="ECO:0000313" key="15">
    <source>
        <dbReference type="Proteomes" id="UP001602245"/>
    </source>
</evidence>
<evidence type="ECO:0000256" key="6">
    <source>
        <dbReference type="ARBA" id="ARBA00022692"/>
    </source>
</evidence>
<keyword evidence="9" id="KW-0902">Two-component regulatory system</keyword>
<dbReference type="InterPro" id="IPR003660">
    <property type="entry name" value="HAMP_dom"/>
</dbReference>
<protein>
    <recommendedName>
        <fullName evidence="3">histidine kinase</fullName>
        <ecNumber evidence="3">2.7.13.3</ecNumber>
    </recommendedName>
</protein>
<keyword evidence="7 14" id="KW-0418">Kinase</keyword>
<name>A0ABW6WQG1_9ACTN</name>
<dbReference type="PROSITE" id="PS50885">
    <property type="entry name" value="HAMP"/>
    <property type="match status" value="1"/>
</dbReference>
<evidence type="ECO:0000256" key="1">
    <source>
        <dbReference type="ARBA" id="ARBA00000085"/>
    </source>
</evidence>
<gene>
    <name evidence="14" type="ORF">ACFY35_38155</name>
</gene>